<dbReference type="Pfam" id="PF03188">
    <property type="entry name" value="Cytochrom_B561"/>
    <property type="match status" value="2"/>
</dbReference>
<dbReference type="InterPro" id="IPR043205">
    <property type="entry name" value="CYB561/CYBRD1-like"/>
</dbReference>
<keyword evidence="9" id="KW-0408">Iron</keyword>
<dbReference type="PANTHER" id="PTHR10106:SF43">
    <property type="entry name" value="CYTOCHROME B561 FAMILY PROTEIN, EXPRESSED"/>
    <property type="match status" value="1"/>
</dbReference>
<feature type="transmembrane region" description="Helical" evidence="11">
    <location>
        <begin position="12"/>
        <end position="35"/>
    </location>
</feature>
<evidence type="ECO:0000256" key="8">
    <source>
        <dbReference type="ARBA" id="ARBA00022989"/>
    </source>
</evidence>
<evidence type="ECO:0000256" key="9">
    <source>
        <dbReference type="ARBA" id="ARBA00023004"/>
    </source>
</evidence>
<name>A0AA38THB8_9ASTR</name>
<sequence>MAKGGRSFQISAAPVAVFAQLLVISIATLVLVWLLKFREGLAFKSHIKAKIFNATIIVYKTIPAKRQAQKATHLILHLIALVAGIIGVYAVFKFHNEIYLPNMYTLHSWIGLSTICLFGLQVTGCQVVAPANSPDVADGGAGEINGGGRWWRRRNRRMWEMVAPANSPDFADGAVGEIERRWEVGGIHLAGDGDGGGRWLLAFFSFAFPGADSSRRSKMVPWHVFFGIVIFFMTIVTAETGLTQRFLSLGLQRTQEALIVNFTGLLILLLGISVGFIIILPRRM</sequence>
<evidence type="ECO:0000313" key="14">
    <source>
        <dbReference type="Proteomes" id="UP001172457"/>
    </source>
</evidence>
<organism evidence="13 14">
    <name type="scientific">Centaurea solstitialis</name>
    <name type="common">yellow star-thistle</name>
    <dbReference type="NCBI Taxonomy" id="347529"/>
    <lineage>
        <taxon>Eukaryota</taxon>
        <taxon>Viridiplantae</taxon>
        <taxon>Streptophyta</taxon>
        <taxon>Embryophyta</taxon>
        <taxon>Tracheophyta</taxon>
        <taxon>Spermatophyta</taxon>
        <taxon>Magnoliopsida</taxon>
        <taxon>eudicotyledons</taxon>
        <taxon>Gunneridae</taxon>
        <taxon>Pentapetalae</taxon>
        <taxon>asterids</taxon>
        <taxon>campanulids</taxon>
        <taxon>Asterales</taxon>
        <taxon>Asteraceae</taxon>
        <taxon>Carduoideae</taxon>
        <taxon>Cardueae</taxon>
        <taxon>Centaureinae</taxon>
        <taxon>Centaurea</taxon>
    </lineage>
</organism>
<comment type="cofactor">
    <cofactor evidence="1">
        <name>heme b</name>
        <dbReference type="ChEBI" id="CHEBI:60344"/>
    </cofactor>
</comment>
<reference evidence="13" key="1">
    <citation type="submission" date="2023-03" db="EMBL/GenBank/DDBJ databases">
        <title>Chromosome-scale reference genome and RAD-based genetic map of yellow starthistle (Centaurea solstitialis) reveal putative structural variation and QTLs associated with invader traits.</title>
        <authorList>
            <person name="Reatini B."/>
            <person name="Cang F.A."/>
            <person name="Jiang Q."/>
            <person name="Mckibben M.T.W."/>
            <person name="Barker M.S."/>
            <person name="Rieseberg L.H."/>
            <person name="Dlugosch K.M."/>
        </authorList>
    </citation>
    <scope>NUCLEOTIDE SEQUENCE</scope>
    <source>
        <strain evidence="13">CAN-66</strain>
        <tissue evidence="13">Leaf</tissue>
    </source>
</reference>
<proteinExistence type="predicted"/>
<dbReference type="InterPro" id="IPR006593">
    <property type="entry name" value="Cyt_b561/ferric_Rdtase_TM"/>
</dbReference>
<evidence type="ECO:0000256" key="2">
    <source>
        <dbReference type="ARBA" id="ARBA00004141"/>
    </source>
</evidence>
<evidence type="ECO:0000259" key="12">
    <source>
        <dbReference type="SMART" id="SM00665"/>
    </source>
</evidence>
<dbReference type="GO" id="GO:0016020">
    <property type="term" value="C:membrane"/>
    <property type="evidence" value="ECO:0007669"/>
    <property type="project" value="UniProtKB-SubCell"/>
</dbReference>
<dbReference type="SMART" id="SM00665">
    <property type="entry name" value="B561"/>
    <property type="match status" value="1"/>
</dbReference>
<feature type="transmembrane region" description="Helical" evidence="11">
    <location>
        <begin position="220"/>
        <end position="238"/>
    </location>
</feature>
<keyword evidence="14" id="KW-1185">Reference proteome</keyword>
<evidence type="ECO:0000256" key="1">
    <source>
        <dbReference type="ARBA" id="ARBA00001970"/>
    </source>
</evidence>
<keyword evidence="8 11" id="KW-1133">Transmembrane helix</keyword>
<feature type="transmembrane region" description="Helical" evidence="11">
    <location>
        <begin position="74"/>
        <end position="92"/>
    </location>
</feature>
<accession>A0AA38THB8</accession>
<evidence type="ECO:0000256" key="10">
    <source>
        <dbReference type="ARBA" id="ARBA00023136"/>
    </source>
</evidence>
<comment type="caution">
    <text evidence="13">The sequence shown here is derived from an EMBL/GenBank/DDBJ whole genome shotgun (WGS) entry which is preliminary data.</text>
</comment>
<keyword evidence="10 11" id="KW-0472">Membrane</keyword>
<evidence type="ECO:0000256" key="4">
    <source>
        <dbReference type="ARBA" id="ARBA00022617"/>
    </source>
</evidence>
<evidence type="ECO:0000256" key="11">
    <source>
        <dbReference type="SAM" id="Phobius"/>
    </source>
</evidence>
<feature type="domain" description="Cytochrome b561" evidence="12">
    <location>
        <begin position="51"/>
        <end position="242"/>
    </location>
</feature>
<keyword evidence="5 11" id="KW-0812">Transmembrane</keyword>
<dbReference type="GO" id="GO:0046872">
    <property type="term" value="F:metal ion binding"/>
    <property type="evidence" value="ECO:0007669"/>
    <property type="project" value="UniProtKB-KW"/>
</dbReference>
<feature type="transmembrane region" description="Helical" evidence="11">
    <location>
        <begin position="104"/>
        <end position="123"/>
    </location>
</feature>
<dbReference type="Proteomes" id="UP001172457">
    <property type="component" value="Chromosome 4"/>
</dbReference>
<dbReference type="PANTHER" id="PTHR10106">
    <property type="entry name" value="CYTOCHROME B561-RELATED"/>
    <property type="match status" value="1"/>
</dbReference>
<dbReference type="AlphaFoldDB" id="A0AA38THB8"/>
<comment type="subcellular location">
    <subcellularLocation>
        <location evidence="2">Membrane</location>
        <topology evidence="2">Multi-pass membrane protein</topology>
    </subcellularLocation>
</comment>
<gene>
    <name evidence="13" type="ORF">OSB04_018086</name>
</gene>
<dbReference type="GO" id="GO:0016491">
    <property type="term" value="F:oxidoreductase activity"/>
    <property type="evidence" value="ECO:0007669"/>
    <property type="project" value="InterPro"/>
</dbReference>
<keyword evidence="4" id="KW-0349">Heme</keyword>
<evidence type="ECO:0000256" key="5">
    <source>
        <dbReference type="ARBA" id="ARBA00022692"/>
    </source>
</evidence>
<dbReference type="Gene3D" id="1.20.120.1770">
    <property type="match status" value="1"/>
</dbReference>
<keyword evidence="7" id="KW-0249">Electron transport</keyword>
<evidence type="ECO:0000256" key="3">
    <source>
        <dbReference type="ARBA" id="ARBA00022448"/>
    </source>
</evidence>
<evidence type="ECO:0000313" key="13">
    <source>
        <dbReference type="EMBL" id="KAJ9554041.1"/>
    </source>
</evidence>
<evidence type="ECO:0000256" key="6">
    <source>
        <dbReference type="ARBA" id="ARBA00022723"/>
    </source>
</evidence>
<protein>
    <recommendedName>
        <fullName evidence="12">Cytochrome b561 domain-containing protein</fullName>
    </recommendedName>
</protein>
<keyword evidence="3" id="KW-0813">Transport</keyword>
<dbReference type="EMBL" id="JARYMX010000004">
    <property type="protein sequence ID" value="KAJ9554041.1"/>
    <property type="molecule type" value="Genomic_DNA"/>
</dbReference>
<feature type="transmembrane region" description="Helical" evidence="11">
    <location>
        <begin position="258"/>
        <end position="280"/>
    </location>
</feature>
<keyword evidence="6" id="KW-0479">Metal-binding</keyword>
<evidence type="ECO:0000256" key="7">
    <source>
        <dbReference type="ARBA" id="ARBA00022982"/>
    </source>
</evidence>